<dbReference type="RefSeq" id="WP_199704301.1">
    <property type="nucleotide sequence ID" value="NZ_JAEMNV010000003.1"/>
</dbReference>
<evidence type="ECO:0000313" key="2">
    <source>
        <dbReference type="EMBL" id="MBJ8339565.1"/>
    </source>
</evidence>
<protein>
    <submittedName>
        <fullName evidence="2">Serine/threonine-protein phosphatase</fullName>
    </submittedName>
</protein>
<dbReference type="Proteomes" id="UP000655868">
    <property type="component" value="Unassembled WGS sequence"/>
</dbReference>
<dbReference type="Gene3D" id="3.60.40.10">
    <property type="entry name" value="PPM-type phosphatase domain"/>
    <property type="match status" value="1"/>
</dbReference>
<dbReference type="Pfam" id="PF13672">
    <property type="entry name" value="PP2C_2"/>
    <property type="match status" value="1"/>
</dbReference>
<gene>
    <name evidence="2" type="ORF">JGU71_11775</name>
</gene>
<proteinExistence type="predicted"/>
<dbReference type="SUPFAM" id="SSF81606">
    <property type="entry name" value="PP2C-like"/>
    <property type="match status" value="1"/>
</dbReference>
<dbReference type="InterPro" id="IPR001932">
    <property type="entry name" value="PPM-type_phosphatase-like_dom"/>
</dbReference>
<organism evidence="2 3">
    <name type="scientific">Antrihabitans stalagmiti</name>
    <dbReference type="NCBI Taxonomy" id="2799499"/>
    <lineage>
        <taxon>Bacteria</taxon>
        <taxon>Bacillati</taxon>
        <taxon>Actinomycetota</taxon>
        <taxon>Actinomycetes</taxon>
        <taxon>Mycobacteriales</taxon>
        <taxon>Nocardiaceae</taxon>
        <taxon>Antrihabitans</taxon>
    </lineage>
</organism>
<dbReference type="CDD" id="cd00143">
    <property type="entry name" value="PP2Cc"/>
    <property type="match status" value="1"/>
</dbReference>
<dbReference type="SMART" id="SM00331">
    <property type="entry name" value="PP2C_SIG"/>
    <property type="match status" value="1"/>
</dbReference>
<dbReference type="InterPro" id="IPR036457">
    <property type="entry name" value="PPM-type-like_dom_sf"/>
</dbReference>
<comment type="caution">
    <text evidence="2">The sequence shown here is derived from an EMBL/GenBank/DDBJ whole genome shotgun (WGS) entry which is preliminary data.</text>
</comment>
<dbReference type="EMBL" id="JAEMNV010000003">
    <property type="protein sequence ID" value="MBJ8339565.1"/>
    <property type="molecule type" value="Genomic_DNA"/>
</dbReference>
<sequence length="263" mass="27560">MTGTAAIAGATLNWGVATDVGAVRQMNQDSYCTQPPVFVVADGMGGQSAGDVASREAIAAISALADQVPVTGEMLTASLADARARIARIDVDHGRPPGTTLSGVIVTQDDAEPYWMVVNIGDSRTYKLDSDGFKQVTVDHSAVQELIDTGEIDPATANFHPIRNIVTRALLPNTEYPADVWLLPMIAGDRIMVCSDGLTREVDDNGIATVLREVADPQAAADQLVRDAVAAGGHDNVTVLIVDAVQAGAPSDATSPMPVQRMQ</sequence>
<accession>A0A934NQQ7</accession>
<reference evidence="2" key="1">
    <citation type="submission" date="2020-12" db="EMBL/GenBank/DDBJ databases">
        <title>Antrihabitans popcorni sp. nov. and Antrihabitans auranticaus sp. nov., isolated from a larva cave.</title>
        <authorList>
            <person name="Lee S.D."/>
            <person name="Kim I.S."/>
        </authorList>
    </citation>
    <scope>NUCLEOTIDE SEQUENCE</scope>
    <source>
        <strain evidence="2">YC3-6</strain>
    </source>
</reference>
<evidence type="ECO:0000259" key="1">
    <source>
        <dbReference type="PROSITE" id="PS51746"/>
    </source>
</evidence>
<evidence type="ECO:0000313" key="3">
    <source>
        <dbReference type="Proteomes" id="UP000655868"/>
    </source>
</evidence>
<dbReference type="PROSITE" id="PS51746">
    <property type="entry name" value="PPM_2"/>
    <property type="match status" value="1"/>
</dbReference>
<keyword evidence="3" id="KW-1185">Reference proteome</keyword>
<dbReference type="SMART" id="SM00332">
    <property type="entry name" value="PP2Cc"/>
    <property type="match status" value="1"/>
</dbReference>
<dbReference type="AlphaFoldDB" id="A0A934NQQ7"/>
<feature type="domain" description="PPM-type phosphatase" evidence="1">
    <location>
        <begin position="13"/>
        <end position="244"/>
    </location>
</feature>
<name>A0A934NQQ7_9NOCA</name>